<sequence>MTTITKGQALCMFYLESYTEENVMKLTETLEEMGNLEICYLDDPTEPVLAHKLVIKHRPFRYHTYIDKIDTSATDNESSTTQSPYLTNVAQLIQFLNIVYLAHNPDNNEVYEYKDVTMKQVLNTVWNYCDLFDKKTLYSFGKWCSDQKLDFLLASTKRKSLGNDESIRARPLYVMKAEYLDDIATKLVQYLPQYQNYIRALKDDGYTLIGYIRKSPGPESTETRVNLLRSMCKSLEGRSLVDFVFASYSCRASDPIEERDTKPNEAMKQLNVSGHTQDMIELISKKTNVCLVALDHAGFSTNCADIQRFLCSHPQIKKIIIDLLPYTNETIIYDRRHLLDDPKNLKVFDCRRASYQRSK</sequence>
<reference evidence="1 2" key="1">
    <citation type="submission" date="2016-07" db="EMBL/GenBank/DDBJ databases">
        <title>Pervasive Adenine N6-methylation of Active Genes in Fungi.</title>
        <authorList>
            <consortium name="DOE Joint Genome Institute"/>
            <person name="Mondo S.J."/>
            <person name="Dannebaum R.O."/>
            <person name="Kuo R.C."/>
            <person name="Labutti K."/>
            <person name="Haridas S."/>
            <person name="Kuo A."/>
            <person name="Salamov A."/>
            <person name="Ahrendt S.R."/>
            <person name="Lipzen A."/>
            <person name="Sullivan W."/>
            <person name="Andreopoulos W.B."/>
            <person name="Clum A."/>
            <person name="Lindquist E."/>
            <person name="Daum C."/>
            <person name="Ramamoorthy G.K."/>
            <person name="Gryganskyi A."/>
            <person name="Culley D."/>
            <person name="Magnuson J.K."/>
            <person name="James T.Y."/>
            <person name="O'Malley M.A."/>
            <person name="Stajich J.E."/>
            <person name="Spatafora J.W."/>
            <person name="Visel A."/>
            <person name="Grigoriev I.V."/>
        </authorList>
    </citation>
    <scope>NUCLEOTIDE SEQUENCE [LARGE SCALE GENOMIC DNA]</scope>
    <source>
        <strain evidence="1 2">NRRL 3301</strain>
    </source>
</reference>
<name>A0A1X2GFJ3_9FUNG</name>
<dbReference type="EMBL" id="MCGT01000017">
    <property type="protein sequence ID" value="ORX52664.1"/>
    <property type="molecule type" value="Genomic_DNA"/>
</dbReference>
<dbReference type="Proteomes" id="UP000242146">
    <property type="component" value="Unassembled WGS sequence"/>
</dbReference>
<gene>
    <name evidence="1" type="ORF">DM01DRAFT_1306345</name>
</gene>
<keyword evidence="2" id="KW-1185">Reference proteome</keyword>
<accession>A0A1X2GFJ3</accession>
<evidence type="ECO:0000313" key="1">
    <source>
        <dbReference type="EMBL" id="ORX52664.1"/>
    </source>
</evidence>
<proteinExistence type="predicted"/>
<protein>
    <submittedName>
        <fullName evidence="1">Uncharacterized protein</fullName>
    </submittedName>
</protein>
<evidence type="ECO:0000313" key="2">
    <source>
        <dbReference type="Proteomes" id="UP000242146"/>
    </source>
</evidence>
<dbReference type="AlphaFoldDB" id="A0A1X2GFJ3"/>
<dbReference type="OrthoDB" id="2282777at2759"/>
<organism evidence="1 2">
    <name type="scientific">Hesseltinella vesiculosa</name>
    <dbReference type="NCBI Taxonomy" id="101127"/>
    <lineage>
        <taxon>Eukaryota</taxon>
        <taxon>Fungi</taxon>
        <taxon>Fungi incertae sedis</taxon>
        <taxon>Mucoromycota</taxon>
        <taxon>Mucoromycotina</taxon>
        <taxon>Mucoromycetes</taxon>
        <taxon>Mucorales</taxon>
        <taxon>Cunninghamellaceae</taxon>
        <taxon>Hesseltinella</taxon>
    </lineage>
</organism>
<comment type="caution">
    <text evidence="1">The sequence shown here is derived from an EMBL/GenBank/DDBJ whole genome shotgun (WGS) entry which is preliminary data.</text>
</comment>